<sequence length="73" mass="8411">MNLKEEFNEYRSQISDNILAQDNKVTKRIFDLDTYANGNIDITSKEMIGLACSMGLRFDEYVKHHLGKCHETG</sequence>
<accession>A0A3E0DLE0</accession>
<gene>
    <name evidence="1" type="ORF">C8N25_11771</name>
</gene>
<reference evidence="1 2" key="1">
    <citation type="submission" date="2018-08" db="EMBL/GenBank/DDBJ databases">
        <title>Genomic Encyclopedia of Archaeal and Bacterial Type Strains, Phase II (KMG-II): from individual species to whole genera.</title>
        <authorList>
            <person name="Goeker M."/>
        </authorList>
    </citation>
    <scope>NUCLEOTIDE SEQUENCE [LARGE SCALE GENOMIC DNA]</scope>
    <source>
        <strain evidence="1 2">DSM 15986</strain>
    </source>
</reference>
<evidence type="ECO:0000313" key="2">
    <source>
        <dbReference type="Proteomes" id="UP000256405"/>
    </source>
</evidence>
<evidence type="ECO:0000313" key="1">
    <source>
        <dbReference type="EMBL" id="REG83570.1"/>
    </source>
</evidence>
<dbReference type="Proteomes" id="UP000256405">
    <property type="component" value="Unassembled WGS sequence"/>
</dbReference>
<name>A0A3E0DLE0_9BACT</name>
<comment type="caution">
    <text evidence="1">The sequence shown here is derived from an EMBL/GenBank/DDBJ whole genome shotgun (WGS) entry which is preliminary data.</text>
</comment>
<dbReference type="InterPro" id="IPR029032">
    <property type="entry name" value="AhpD-like"/>
</dbReference>
<dbReference type="EMBL" id="QUNF01000017">
    <property type="protein sequence ID" value="REG83570.1"/>
    <property type="molecule type" value="Genomic_DNA"/>
</dbReference>
<organism evidence="1 2">
    <name type="scientific">Algoriphagus antarcticus</name>
    <dbReference type="NCBI Taxonomy" id="238540"/>
    <lineage>
        <taxon>Bacteria</taxon>
        <taxon>Pseudomonadati</taxon>
        <taxon>Bacteroidota</taxon>
        <taxon>Cytophagia</taxon>
        <taxon>Cytophagales</taxon>
        <taxon>Cyclobacteriaceae</taxon>
        <taxon>Algoriphagus</taxon>
    </lineage>
</organism>
<keyword evidence="2" id="KW-1185">Reference proteome</keyword>
<proteinExistence type="predicted"/>
<dbReference type="SUPFAM" id="SSF69118">
    <property type="entry name" value="AhpD-like"/>
    <property type="match status" value="1"/>
</dbReference>
<protein>
    <submittedName>
        <fullName evidence="1">Uncharacterized protein</fullName>
    </submittedName>
</protein>
<dbReference type="AlphaFoldDB" id="A0A3E0DLE0"/>
<dbReference type="Gene3D" id="1.20.1290.10">
    <property type="entry name" value="AhpD-like"/>
    <property type="match status" value="1"/>
</dbReference>